<dbReference type="EMBL" id="LR797272">
    <property type="protein sequence ID" value="CAB4197432.1"/>
    <property type="molecule type" value="Genomic_DNA"/>
</dbReference>
<sequence>MNIEQLQEAWDLDCQIDDNYLGETTTATPKLHAKYLKLLVNVKLKHTKLQSDYNLLRKNKFRLYRGELSRDELTNLAWEQWQGVKPLKNEMDEFLSGDTELNTLRVKIDYLETMIYFLESVLGQIKARDWQIKTAVEWKKFLAGM</sequence>
<dbReference type="EMBL" id="LR797019">
    <property type="protein sequence ID" value="CAB4181995.1"/>
    <property type="molecule type" value="Genomic_DNA"/>
</dbReference>
<dbReference type="EMBL" id="LR797375">
    <property type="protein sequence ID" value="CAB4211587.1"/>
    <property type="molecule type" value="Genomic_DNA"/>
</dbReference>
<dbReference type="Pfam" id="PF11056">
    <property type="entry name" value="UvsY"/>
    <property type="match status" value="1"/>
</dbReference>
<dbReference type="EMBL" id="LR798454">
    <property type="protein sequence ID" value="CAB5238700.1"/>
    <property type="molecule type" value="Genomic_DNA"/>
</dbReference>
<evidence type="ECO:0000313" key="5">
    <source>
        <dbReference type="EMBL" id="CAB5238700.1"/>
    </source>
</evidence>
<reference evidence="1" key="1">
    <citation type="submission" date="2020-05" db="EMBL/GenBank/DDBJ databases">
        <authorList>
            <person name="Chiriac C."/>
            <person name="Salcher M."/>
            <person name="Ghai R."/>
            <person name="Kavagutti S V."/>
        </authorList>
    </citation>
    <scope>NUCLEOTIDE SEQUENCE</scope>
</reference>
<evidence type="ECO:0000313" key="1">
    <source>
        <dbReference type="EMBL" id="CAB4170892.1"/>
    </source>
</evidence>
<proteinExistence type="predicted"/>
<organism evidence="1">
    <name type="scientific">uncultured Caudovirales phage</name>
    <dbReference type="NCBI Taxonomy" id="2100421"/>
    <lineage>
        <taxon>Viruses</taxon>
        <taxon>Duplodnaviria</taxon>
        <taxon>Heunggongvirae</taxon>
        <taxon>Uroviricota</taxon>
        <taxon>Caudoviricetes</taxon>
        <taxon>Peduoviridae</taxon>
        <taxon>Maltschvirus</taxon>
        <taxon>Maltschvirus maltsch</taxon>
    </lineage>
</organism>
<gene>
    <name evidence="2" type="ORF">UFOVP1066_104</name>
    <name evidence="3" type="ORF">UFOVP1315_11</name>
    <name evidence="4" type="ORF">UFOVP1421_194</name>
    <name evidence="5" type="ORF">UFOVP1525_204</name>
    <name evidence="1" type="ORF">UFOVP909_167</name>
</gene>
<name>A0A6J5PI97_9CAUD</name>
<dbReference type="InterPro" id="IPR021289">
    <property type="entry name" value="UvsY"/>
</dbReference>
<protein>
    <submittedName>
        <fullName evidence="1">Recombination, repair and ssDNA binding protein UvsY</fullName>
    </submittedName>
</protein>
<accession>A0A6J5PI97</accession>
<evidence type="ECO:0000313" key="2">
    <source>
        <dbReference type="EMBL" id="CAB4181995.1"/>
    </source>
</evidence>
<evidence type="ECO:0000313" key="3">
    <source>
        <dbReference type="EMBL" id="CAB4197432.1"/>
    </source>
</evidence>
<evidence type="ECO:0000313" key="4">
    <source>
        <dbReference type="EMBL" id="CAB4211587.1"/>
    </source>
</evidence>
<dbReference type="EMBL" id="LR796861">
    <property type="protein sequence ID" value="CAB4170892.1"/>
    <property type="molecule type" value="Genomic_DNA"/>
</dbReference>